<keyword evidence="2" id="KW-1185">Reference proteome</keyword>
<evidence type="ECO:0000256" key="1">
    <source>
        <dbReference type="SAM" id="SignalP"/>
    </source>
</evidence>
<dbReference type="WBParaSite" id="PSAMB.scaffold6755size8847.g29049.t3">
    <property type="protein sequence ID" value="PSAMB.scaffold6755size8847.g29049.t3"/>
    <property type="gene ID" value="PSAMB.scaffold6755size8847.g29049"/>
</dbReference>
<reference evidence="3" key="1">
    <citation type="submission" date="2022-11" db="UniProtKB">
        <authorList>
            <consortium name="WormBaseParasite"/>
        </authorList>
    </citation>
    <scope>IDENTIFICATION</scope>
</reference>
<sequence length="88" mass="9662">MQRLVQSVVFCLVAVSLIASSWASGVCEPEQEMAQPCRCCKMRCWYDVAQAAKMELGHVPGEAGEQEVLATLKVIRACMISECTYVCS</sequence>
<proteinExistence type="predicted"/>
<dbReference type="AlphaFoldDB" id="A0A914X588"/>
<evidence type="ECO:0000313" key="2">
    <source>
        <dbReference type="Proteomes" id="UP000887566"/>
    </source>
</evidence>
<keyword evidence="1" id="KW-0732">Signal</keyword>
<organism evidence="2 3">
    <name type="scientific">Plectus sambesii</name>
    <dbReference type="NCBI Taxonomy" id="2011161"/>
    <lineage>
        <taxon>Eukaryota</taxon>
        <taxon>Metazoa</taxon>
        <taxon>Ecdysozoa</taxon>
        <taxon>Nematoda</taxon>
        <taxon>Chromadorea</taxon>
        <taxon>Plectida</taxon>
        <taxon>Plectina</taxon>
        <taxon>Plectoidea</taxon>
        <taxon>Plectidae</taxon>
        <taxon>Plectus</taxon>
    </lineage>
</organism>
<name>A0A914X588_9BILA</name>
<protein>
    <submittedName>
        <fullName evidence="3">Post-GPI attachment to proteins factor 2</fullName>
    </submittedName>
</protein>
<accession>A0A914X588</accession>
<dbReference type="Proteomes" id="UP000887566">
    <property type="component" value="Unplaced"/>
</dbReference>
<feature type="signal peptide" evidence="1">
    <location>
        <begin position="1"/>
        <end position="23"/>
    </location>
</feature>
<feature type="chain" id="PRO_5038023399" evidence="1">
    <location>
        <begin position="24"/>
        <end position="88"/>
    </location>
</feature>
<evidence type="ECO:0000313" key="3">
    <source>
        <dbReference type="WBParaSite" id="PSAMB.scaffold6755size8847.g29049.t3"/>
    </source>
</evidence>